<dbReference type="AlphaFoldDB" id="A0A0A8X3S0"/>
<organism evidence="1 2">
    <name type="scientific">Mesobacillus selenatarsenatis (strain DSM 18680 / JCM 14380 / FERM P-15431 / SF-1)</name>
    <dbReference type="NCBI Taxonomy" id="1321606"/>
    <lineage>
        <taxon>Bacteria</taxon>
        <taxon>Bacillati</taxon>
        <taxon>Bacillota</taxon>
        <taxon>Bacilli</taxon>
        <taxon>Bacillales</taxon>
        <taxon>Bacillaceae</taxon>
        <taxon>Mesobacillus</taxon>
    </lineage>
</organism>
<keyword evidence="2" id="KW-1185">Reference proteome</keyword>
<protein>
    <submittedName>
        <fullName evidence="1">Uncharacterized protein</fullName>
    </submittedName>
</protein>
<dbReference type="Proteomes" id="UP000031014">
    <property type="component" value="Unassembled WGS sequence"/>
</dbReference>
<gene>
    <name evidence="1" type="ORF">SAMD00020551_2734</name>
</gene>
<sequence length="111" mass="13200">MFFKKKRMVLFLVPVLLIVGLYFYDANLDVYINKTDGVIVHKDKEFHRGYETYQKYYVNGEKTFEIDRLIGKTENSKFLGFKESVWKIKGEPEDKVVFVKGLMIEGVYERK</sequence>
<evidence type="ECO:0000313" key="1">
    <source>
        <dbReference type="EMBL" id="GAM14583.1"/>
    </source>
</evidence>
<dbReference type="EMBL" id="BASE01000060">
    <property type="protein sequence ID" value="GAM14583.1"/>
    <property type="molecule type" value="Genomic_DNA"/>
</dbReference>
<comment type="caution">
    <text evidence="1">The sequence shown here is derived from an EMBL/GenBank/DDBJ whole genome shotgun (WGS) entry which is preliminary data.</text>
</comment>
<evidence type="ECO:0000313" key="2">
    <source>
        <dbReference type="Proteomes" id="UP000031014"/>
    </source>
</evidence>
<dbReference type="STRING" id="1321606.SAMD00020551_2734"/>
<dbReference type="OrthoDB" id="2872938at2"/>
<reference evidence="1 2" key="1">
    <citation type="submission" date="2013-06" db="EMBL/GenBank/DDBJ databases">
        <title>Whole genome shotgun sequence of Bacillus selenatarsenatis SF-1.</title>
        <authorList>
            <person name="Kuroda M."/>
            <person name="Sei K."/>
            <person name="Yamashita M."/>
            <person name="Ike M."/>
        </authorList>
    </citation>
    <scope>NUCLEOTIDE SEQUENCE [LARGE SCALE GENOMIC DNA]</scope>
    <source>
        <strain evidence="1 2">SF-1</strain>
    </source>
</reference>
<proteinExistence type="predicted"/>
<name>A0A0A8X3S0_MESS1</name>
<accession>A0A0A8X3S0</accession>
<dbReference type="RefSeq" id="WP_041966314.1">
    <property type="nucleotide sequence ID" value="NZ_BASE01000060.1"/>
</dbReference>